<comment type="caution">
    <text evidence="2">The sequence shown here is derived from an EMBL/GenBank/DDBJ whole genome shotgun (WGS) entry which is preliminary data.</text>
</comment>
<sequence length="146" mass="16489">MTMDNMTREQVDRLINEHFAYEAADGVEGVLGSLAEGAEHEVIPSPMGALKDRARIRAFYEMLFRDLKGERVTPVRRLYGEDFVVDEAVWHGHIADGRPFLCDGRSGPVSFRLLHIFEFRDGRIARENVWCDLAAIQRQLGCVPGG</sequence>
<keyword evidence="3" id="KW-1185">Reference proteome</keyword>
<dbReference type="Proteomes" id="UP001519924">
    <property type="component" value="Unassembled WGS sequence"/>
</dbReference>
<dbReference type="Gene3D" id="3.10.450.50">
    <property type="match status" value="1"/>
</dbReference>
<organism evidence="2 3">
    <name type="scientific">Caldovatus aquaticus</name>
    <dbReference type="NCBI Taxonomy" id="2865671"/>
    <lineage>
        <taxon>Bacteria</taxon>
        <taxon>Pseudomonadati</taxon>
        <taxon>Pseudomonadota</taxon>
        <taxon>Alphaproteobacteria</taxon>
        <taxon>Acetobacterales</taxon>
        <taxon>Roseomonadaceae</taxon>
        <taxon>Caldovatus</taxon>
    </lineage>
</organism>
<evidence type="ECO:0000259" key="1">
    <source>
        <dbReference type="Pfam" id="PF12680"/>
    </source>
</evidence>
<reference evidence="2 3" key="1">
    <citation type="submission" date="2021-08" db="EMBL/GenBank/DDBJ databases">
        <title>Caldovatus sediminis gen. nov., sp. nov., a moderately thermophilic bacterium isolated from a hot spring.</title>
        <authorList>
            <person name="Hu C.-J."/>
            <person name="Li W.-J."/>
            <person name="Xian W.-D."/>
        </authorList>
    </citation>
    <scope>NUCLEOTIDE SEQUENCE [LARGE SCALE GENOMIC DNA]</scope>
    <source>
        <strain evidence="2 3">SYSU G05006</strain>
    </source>
</reference>
<dbReference type="SUPFAM" id="SSF54427">
    <property type="entry name" value="NTF2-like"/>
    <property type="match status" value="1"/>
</dbReference>
<proteinExistence type="predicted"/>
<protein>
    <submittedName>
        <fullName evidence="2">Nuclear transport factor 2 family protein</fullName>
    </submittedName>
</protein>
<dbReference type="InterPro" id="IPR032710">
    <property type="entry name" value="NTF2-like_dom_sf"/>
</dbReference>
<gene>
    <name evidence="2" type="ORF">K1J50_07345</name>
</gene>
<feature type="domain" description="SnoaL-like" evidence="1">
    <location>
        <begin position="18"/>
        <end position="126"/>
    </location>
</feature>
<dbReference type="InterPro" id="IPR037401">
    <property type="entry name" value="SnoaL-like"/>
</dbReference>
<accession>A0ABS7F398</accession>
<name>A0ABS7F398_9PROT</name>
<dbReference type="Pfam" id="PF12680">
    <property type="entry name" value="SnoaL_2"/>
    <property type="match status" value="1"/>
</dbReference>
<evidence type="ECO:0000313" key="2">
    <source>
        <dbReference type="EMBL" id="MBW8269301.1"/>
    </source>
</evidence>
<dbReference type="EMBL" id="JAHZUY010000013">
    <property type="protein sequence ID" value="MBW8269301.1"/>
    <property type="molecule type" value="Genomic_DNA"/>
</dbReference>
<evidence type="ECO:0000313" key="3">
    <source>
        <dbReference type="Proteomes" id="UP001519924"/>
    </source>
</evidence>